<dbReference type="eggNOG" id="COG0433">
    <property type="taxonomic scope" value="Bacteria"/>
</dbReference>
<protein>
    <submittedName>
        <fullName evidence="7">Conjugative coupling factor TraD, SXT/TOL subfamily</fullName>
    </submittedName>
</protein>
<dbReference type="Proteomes" id="UP000007938">
    <property type="component" value="Chromosome"/>
</dbReference>
<dbReference type="STRING" id="596154.Alide2_3334"/>
<organism evidence="7 8">
    <name type="scientific">Alicycliphilus denitrificans (strain DSM 14773 / CIP 107495 / K601)</name>
    <dbReference type="NCBI Taxonomy" id="596154"/>
    <lineage>
        <taxon>Bacteria</taxon>
        <taxon>Pseudomonadati</taxon>
        <taxon>Pseudomonadota</taxon>
        <taxon>Betaproteobacteria</taxon>
        <taxon>Burkholderiales</taxon>
        <taxon>Comamonadaceae</taxon>
        <taxon>Alicycliphilus</taxon>
    </lineage>
</organism>
<keyword evidence="3" id="KW-0812">Transmembrane</keyword>
<dbReference type="Gene3D" id="3.40.50.300">
    <property type="entry name" value="P-loop containing nucleotide triphosphate hydrolases"/>
    <property type="match status" value="2"/>
</dbReference>
<reference evidence="7 8" key="2">
    <citation type="submission" date="2011-04" db="EMBL/GenBank/DDBJ databases">
        <title>Complete sequence of chromosome of Alicycliphilus denitrificans K601.</title>
        <authorList>
            <consortium name="US DOE Joint Genome Institute"/>
            <person name="Lucas S."/>
            <person name="Han J."/>
            <person name="Lapidus A."/>
            <person name="Cheng J.-F."/>
            <person name="Goodwin L."/>
            <person name="Pitluck S."/>
            <person name="Peters L."/>
            <person name="Zeytun A."/>
            <person name="Detter J.C."/>
            <person name="Han C."/>
            <person name="Tapia R."/>
            <person name="Land M."/>
            <person name="Hauser L."/>
            <person name="Kyrpides N."/>
            <person name="Ivanova N."/>
            <person name="Mikhailova N."/>
            <person name="Pagani I."/>
            <person name="Oosterkamp M."/>
            <person name="Pieper D."/>
            <person name="van Berkel W."/>
            <person name="Langenhoff A."/>
            <person name="Smidt H."/>
            <person name="Stams A."/>
            <person name="Woyke T."/>
        </authorList>
    </citation>
    <scope>NUCLEOTIDE SEQUENCE [LARGE SCALE GENOMIC DNA]</scope>
    <source>
        <strain evidence="8">DSM 14773 / CIP 107495 / K601</strain>
    </source>
</reference>
<dbReference type="NCBIfam" id="TIGR03743">
    <property type="entry name" value="SXT_TraD"/>
    <property type="match status" value="1"/>
</dbReference>
<dbReference type="InterPro" id="IPR022458">
    <property type="entry name" value="Conjugative_coupling_TraG/TraD"/>
</dbReference>
<dbReference type="RefSeq" id="WP_013722652.1">
    <property type="nucleotide sequence ID" value="NC_015422.1"/>
</dbReference>
<dbReference type="AlphaFoldDB" id="F4G9U2"/>
<dbReference type="InterPro" id="IPR032689">
    <property type="entry name" value="TraG-D_C"/>
</dbReference>
<dbReference type="EMBL" id="CP002657">
    <property type="protein sequence ID" value="AEB85674.1"/>
    <property type="molecule type" value="Genomic_DNA"/>
</dbReference>
<dbReference type="CDD" id="cd01127">
    <property type="entry name" value="TrwB_TraG_TraD_VirD4"/>
    <property type="match status" value="2"/>
</dbReference>
<evidence type="ECO:0000313" key="8">
    <source>
        <dbReference type="Proteomes" id="UP000007938"/>
    </source>
</evidence>
<dbReference type="PANTHER" id="PTHR37937">
    <property type="entry name" value="CONJUGATIVE TRANSFER: DNA TRANSPORT"/>
    <property type="match status" value="1"/>
</dbReference>
<keyword evidence="4" id="KW-1133">Transmembrane helix</keyword>
<evidence type="ECO:0000256" key="4">
    <source>
        <dbReference type="ARBA" id="ARBA00022989"/>
    </source>
</evidence>
<evidence type="ECO:0000313" key="7">
    <source>
        <dbReference type="EMBL" id="AEB85674.1"/>
    </source>
</evidence>
<keyword evidence="8" id="KW-1185">Reference proteome</keyword>
<accession>F4G9U2</accession>
<evidence type="ECO:0000256" key="3">
    <source>
        <dbReference type="ARBA" id="ARBA00022692"/>
    </source>
</evidence>
<dbReference type="InterPro" id="IPR027417">
    <property type="entry name" value="P-loop_NTPase"/>
</dbReference>
<sequence>MLVRRYEMPWRRAFEAHAGLVWLAASLSFAIIALAGPLPVLPSLGLAAACLLMACRRTAQALRILRLRGSLGGRRIQVLSAQELGRLCTDPAQVFLGFGFEWRPVHAQRLYELAKVDYREFKVPGWLQHALGQGGAAQPDAEIGLPYIHGVEPTEHALRRPLQNFEGGTLLVGTTQSGKGVALANLITQAVRRGDVVIVIDPKNSRRLKRVVERACEDYRETDTFMEFHPAFPERGVRLDFTFNWQKPTEIASRIQSIMPPDTAGAFTAFGWDAVNVVVQGLVELEERPNLIKLTKYIEGGIEPVLEASLRRFYEQLLGHGWREQPEMRKLLHDAHRGNMRRPSEAASADLMGFVAYYEHHVAQNQRNKVLDAQVRTFRHNREHYQKITANLLPILSMLTSGDLGRSLSPDPFDADDPRPIMNFEKIERGGHVLYMCLDSLPDPSVASAIGALALADQAARAGMRYNLGTYRRISLFVDEVSNVINQPLIEILNKGAEGGIFATCAMQTLADLARRLGSEDAARMALGNLNNLIALRTKDRPTQDFVVETFGKTAIHTVRVGLSHGADTHLGDFSSSYSTQLTESFEEVVPADILGKLPNLQYFASVSGGRIIKGRFPIIDADADAQQGGAAA</sequence>
<evidence type="ECO:0000259" key="6">
    <source>
        <dbReference type="Pfam" id="PF12696"/>
    </source>
</evidence>
<proteinExistence type="predicted"/>
<evidence type="ECO:0000256" key="1">
    <source>
        <dbReference type="ARBA" id="ARBA00004651"/>
    </source>
</evidence>
<feature type="domain" description="TraD/TraG TraM recognition site" evidence="6">
    <location>
        <begin position="474"/>
        <end position="599"/>
    </location>
</feature>
<dbReference type="OrthoDB" id="7817736at2"/>
<dbReference type="SUPFAM" id="SSF52540">
    <property type="entry name" value="P-loop containing nucleoside triphosphate hydrolases"/>
    <property type="match status" value="1"/>
</dbReference>
<reference evidence="7 8" key="1">
    <citation type="journal article" date="2011" name="J. Bacteriol.">
        <title>Genome Sequences of Alicycliphilus denitrificans Strains BC and K601T.</title>
        <authorList>
            <person name="Oosterkamp M.J."/>
            <person name="Veuskens T."/>
            <person name="Plugge C.M."/>
            <person name="Langenhoff A.A."/>
            <person name="Gerritse J."/>
            <person name="van Berkel W.J."/>
            <person name="Pieper D.H."/>
            <person name="Junca H."/>
            <person name="Goodwin L.A."/>
            <person name="Daligault H.E."/>
            <person name="Bruce D.C."/>
            <person name="Detter J.C."/>
            <person name="Tapia R."/>
            <person name="Han C.S."/>
            <person name="Land M.L."/>
            <person name="Hauser L.J."/>
            <person name="Smidt H."/>
            <person name="Stams A.J."/>
        </authorList>
    </citation>
    <scope>NUCLEOTIDE SEQUENCE [LARGE SCALE GENOMIC DNA]</scope>
    <source>
        <strain evidence="8">DSM 14773 / CIP 107495 / K601</strain>
    </source>
</reference>
<keyword evidence="2" id="KW-1003">Cell membrane</keyword>
<dbReference type="Pfam" id="PF12696">
    <property type="entry name" value="TraG-D_C"/>
    <property type="match status" value="1"/>
</dbReference>
<dbReference type="GO" id="GO:0005886">
    <property type="term" value="C:plasma membrane"/>
    <property type="evidence" value="ECO:0007669"/>
    <property type="project" value="UniProtKB-SubCell"/>
</dbReference>
<comment type="subcellular location">
    <subcellularLocation>
        <location evidence="1">Cell membrane</location>
        <topology evidence="1">Multi-pass membrane protein</topology>
    </subcellularLocation>
</comment>
<keyword evidence="5" id="KW-0472">Membrane</keyword>
<name>F4G9U2_ALIDK</name>
<evidence type="ECO:0000256" key="5">
    <source>
        <dbReference type="ARBA" id="ARBA00023136"/>
    </source>
</evidence>
<evidence type="ECO:0000256" key="2">
    <source>
        <dbReference type="ARBA" id="ARBA00022475"/>
    </source>
</evidence>
<dbReference type="KEGG" id="adk:Alide2_3334"/>
<dbReference type="HOGENOM" id="CLU_024857_0_0_4"/>
<dbReference type="PANTHER" id="PTHR37937:SF1">
    <property type="entry name" value="CONJUGATIVE TRANSFER: DNA TRANSPORT"/>
    <property type="match status" value="1"/>
</dbReference>
<dbReference type="InterPro" id="IPR051539">
    <property type="entry name" value="T4SS-coupling_protein"/>
</dbReference>
<gene>
    <name evidence="7" type="ordered locus">Alide2_3334</name>
</gene>